<gene>
    <name evidence="3" type="ORF">KBB96_07545</name>
</gene>
<dbReference type="Proteomes" id="UP000676169">
    <property type="component" value="Chromosome"/>
</dbReference>
<feature type="transmembrane region" description="Helical" evidence="1">
    <location>
        <begin position="136"/>
        <end position="157"/>
    </location>
</feature>
<feature type="signal peptide" evidence="2">
    <location>
        <begin position="1"/>
        <end position="24"/>
    </location>
</feature>
<evidence type="ECO:0000313" key="3">
    <source>
        <dbReference type="EMBL" id="QUE52737.1"/>
    </source>
</evidence>
<accession>A0A975PGX0</accession>
<evidence type="ECO:0000313" key="4">
    <source>
        <dbReference type="Proteomes" id="UP000676169"/>
    </source>
</evidence>
<keyword evidence="1" id="KW-1133">Transmembrane helix</keyword>
<keyword evidence="1" id="KW-0472">Membrane</keyword>
<evidence type="ECO:0000256" key="1">
    <source>
        <dbReference type="SAM" id="Phobius"/>
    </source>
</evidence>
<organism evidence="3 4">
    <name type="scientific">Luteolibacter ambystomatis</name>
    <dbReference type="NCBI Taxonomy" id="2824561"/>
    <lineage>
        <taxon>Bacteria</taxon>
        <taxon>Pseudomonadati</taxon>
        <taxon>Verrucomicrobiota</taxon>
        <taxon>Verrucomicrobiia</taxon>
        <taxon>Verrucomicrobiales</taxon>
        <taxon>Verrucomicrobiaceae</taxon>
        <taxon>Luteolibacter</taxon>
    </lineage>
</organism>
<reference evidence="3" key="1">
    <citation type="submission" date="2021-04" db="EMBL/GenBank/DDBJ databases">
        <title>Luteolibacter sp. 32A isolated from the skin of an Anderson's salamander (Ambystoma andersonii).</title>
        <authorList>
            <person name="Spergser J."/>
            <person name="Busse H.-J."/>
        </authorList>
    </citation>
    <scope>NUCLEOTIDE SEQUENCE</scope>
    <source>
        <strain evidence="3">32A</strain>
    </source>
</reference>
<evidence type="ECO:0008006" key="5">
    <source>
        <dbReference type="Google" id="ProtNLM"/>
    </source>
</evidence>
<keyword evidence="2" id="KW-0732">Signal</keyword>
<dbReference type="AlphaFoldDB" id="A0A975PGX0"/>
<evidence type="ECO:0000256" key="2">
    <source>
        <dbReference type="SAM" id="SignalP"/>
    </source>
</evidence>
<name>A0A975PGX0_9BACT</name>
<feature type="chain" id="PRO_5037491810" description="Protein BatD" evidence="2">
    <location>
        <begin position="25"/>
        <end position="272"/>
    </location>
</feature>
<protein>
    <recommendedName>
        <fullName evidence="5">Protein BatD</fullName>
    </recommendedName>
</protein>
<keyword evidence="1" id="KW-0812">Transmembrane</keyword>
<dbReference type="KEGG" id="lamb:KBB96_07545"/>
<keyword evidence="4" id="KW-1185">Reference proteome</keyword>
<dbReference type="EMBL" id="CP073100">
    <property type="protein sequence ID" value="QUE52737.1"/>
    <property type="molecule type" value="Genomic_DNA"/>
</dbReference>
<dbReference type="RefSeq" id="WP_211634017.1">
    <property type="nucleotide sequence ID" value="NZ_CP073100.1"/>
</dbReference>
<proteinExistence type="predicted"/>
<sequence>MRSRASAILRLACCAVAATQLASAAPKPGDIGLEKDYPITLDRGDYQPRALDDRTPIILRLEKIQPEKDGRFTYIFHPIGFEPGSYKLADYLVHPDGTPATEIGDARIDIGSLLPPDHMGILNRFEPRPFPFFGGYRMMLGGLAVLWLCGLPALIWLGRKKKVVDTGEVAPPAPSYAERMRPLVEAAAAGTLTATGQAELERLMSGYWREKIATPDQHMTEALAALKRHPEAGSLLRAMERWLHHPGGASKQEIDALLEPYLTMAVESGVAA</sequence>